<protein>
    <submittedName>
        <fullName evidence="10">MFS transporter</fullName>
    </submittedName>
</protein>
<dbReference type="InterPro" id="IPR029063">
    <property type="entry name" value="SAM-dependent_MTases_sf"/>
</dbReference>
<keyword evidence="3 7" id="KW-0808">Transferase</keyword>
<evidence type="ECO:0000256" key="7">
    <source>
        <dbReference type="PROSITE-ProRule" id="PRU01023"/>
    </source>
</evidence>
<dbReference type="CDD" id="cd02440">
    <property type="entry name" value="AdoMet_MTases"/>
    <property type="match status" value="1"/>
</dbReference>
<feature type="compositionally biased region" description="Gly residues" evidence="8">
    <location>
        <begin position="45"/>
        <end position="72"/>
    </location>
</feature>
<keyword evidence="4 7" id="KW-0949">S-adenosyl-L-methionine</keyword>
<evidence type="ECO:0000259" key="9">
    <source>
        <dbReference type="PROSITE" id="PS51686"/>
    </source>
</evidence>
<evidence type="ECO:0000313" key="11">
    <source>
        <dbReference type="Proteomes" id="UP000544551"/>
    </source>
</evidence>
<dbReference type="InterPro" id="IPR049560">
    <property type="entry name" value="MeTrfase_RsmB-F_NOP2_cat"/>
</dbReference>
<dbReference type="GO" id="GO:0008173">
    <property type="term" value="F:RNA methyltransferase activity"/>
    <property type="evidence" value="ECO:0007669"/>
    <property type="project" value="InterPro"/>
</dbReference>
<name>A0AB36CN69_9CORY</name>
<dbReference type="PRINTS" id="PR02008">
    <property type="entry name" value="RCMTFAMILY"/>
</dbReference>
<feature type="active site" description="Nucleophile" evidence="7">
    <location>
        <position position="471"/>
    </location>
</feature>
<comment type="function">
    <text evidence="6">May act as RNA methyltransferase.</text>
</comment>
<dbReference type="InterPro" id="IPR006027">
    <property type="entry name" value="NusB_RsmB_TIM44"/>
</dbReference>
<reference evidence="10 11" key="1">
    <citation type="submission" date="2020-04" db="EMBL/GenBank/DDBJ databases">
        <authorList>
            <person name="Hitch T.C.A."/>
            <person name="Wylensek D."/>
            <person name="Clavel T."/>
        </authorList>
    </citation>
    <scope>NUCLEOTIDE SEQUENCE [LARGE SCALE GENOMIC DNA]</scope>
    <source>
        <strain evidence="10 11">BL-383-APC-3D</strain>
    </source>
</reference>
<dbReference type="FunFam" id="3.40.50.150:FF:000257">
    <property type="entry name" value="16S rRNA methyltransferase"/>
    <property type="match status" value="1"/>
</dbReference>
<evidence type="ECO:0000256" key="4">
    <source>
        <dbReference type="ARBA" id="ARBA00022691"/>
    </source>
</evidence>
<evidence type="ECO:0000256" key="8">
    <source>
        <dbReference type="SAM" id="MobiDB-lite"/>
    </source>
</evidence>
<dbReference type="EMBL" id="JABAFZ010000008">
    <property type="protein sequence ID" value="NME89911.1"/>
    <property type="molecule type" value="Genomic_DNA"/>
</dbReference>
<dbReference type="AlphaFoldDB" id="A0AB36CN69"/>
<dbReference type="SUPFAM" id="SSF53335">
    <property type="entry name" value="S-adenosyl-L-methionine-dependent methyltransferases"/>
    <property type="match status" value="1"/>
</dbReference>
<proteinExistence type="inferred from homology"/>
<feature type="binding site" evidence="7">
    <location>
        <position position="418"/>
    </location>
    <ligand>
        <name>S-adenosyl-L-methionine</name>
        <dbReference type="ChEBI" id="CHEBI:59789"/>
    </ligand>
</feature>
<dbReference type="InterPro" id="IPR001678">
    <property type="entry name" value="MeTrfase_RsmB-F_NOP2_dom"/>
</dbReference>
<feature type="domain" description="SAM-dependent MTase RsmB/NOP-type" evidence="9">
    <location>
        <begin position="250"/>
        <end position="532"/>
    </location>
</feature>
<evidence type="ECO:0000256" key="2">
    <source>
        <dbReference type="ARBA" id="ARBA00022603"/>
    </source>
</evidence>
<keyword evidence="5 7" id="KW-0694">RNA-binding</keyword>
<feature type="compositionally biased region" description="Basic and acidic residues" evidence="8">
    <location>
        <begin position="31"/>
        <end position="44"/>
    </location>
</feature>
<dbReference type="GO" id="GO:0006355">
    <property type="term" value="P:regulation of DNA-templated transcription"/>
    <property type="evidence" value="ECO:0007669"/>
    <property type="project" value="InterPro"/>
</dbReference>
<dbReference type="SUPFAM" id="SSF48013">
    <property type="entry name" value="NusB-like"/>
    <property type="match status" value="1"/>
</dbReference>
<comment type="similarity">
    <text evidence="1 7">Belongs to the class I-like SAM-binding methyltransferase superfamily. RsmB/NOP family.</text>
</comment>
<dbReference type="InterPro" id="IPR035926">
    <property type="entry name" value="NusB-like_sf"/>
</dbReference>
<dbReference type="PANTHER" id="PTHR22807">
    <property type="entry name" value="NOP2 YEAST -RELATED NOL1/NOP2/FMU SUN DOMAIN-CONTAINING"/>
    <property type="match status" value="1"/>
</dbReference>
<dbReference type="PANTHER" id="PTHR22807:SF53">
    <property type="entry name" value="RIBOSOMAL RNA SMALL SUBUNIT METHYLTRANSFERASE B-RELATED"/>
    <property type="match status" value="1"/>
</dbReference>
<comment type="caution">
    <text evidence="10">The sequence shown here is derived from an EMBL/GenBank/DDBJ whole genome shotgun (WGS) entry which is preliminary data.</text>
</comment>
<sequence>MSGGFRSRSKSGDNSEARTPQGGKKPQSKPSGERVKYDRHEHTGGGRSSGARAGGSRAGGSRTGGSRAGRAGGTNRNRERQVVDIVRNAGSVGVDLPRAVVYETLLRVHRDDAFANLTLPKALRVNKLDGRDAAFATELTYGTLRAEGVVDAVIAKHSSRGLDSLALEVLDALRLGTYQLLYTRVEQHAAVDTTVRLVQAAGHEKAKGFVNGIMRSITRANPQTLLEQLTPDGEIAAIAFRHAHPEWIAQSFSRVVGLGDLEAALEGDSQRPIVHLVARPGEITAEELALMTGSEEGKYSPYAVYMESGDPGELEPVQQGLAAVQDEGSQLIARAVVEAPIDGKDQGRWLDLCAGPGGKAALMGSLARMDGATVDAVEVSSHRAQLVEKTVGDLPVRVHVADGRRPGLEPGFDRILVDAPCSGLGALRRRPEARWRKSESDITELTQLQFELLESAVGLLRPGGVIVYSTCSPDLRETRSIVDRAVAELDIVEDNAHDLIPDMGDVGEHKSVQMWPHRHGTDAMFFAVLRKKS</sequence>
<dbReference type="PROSITE" id="PS01153">
    <property type="entry name" value="NOL1_NOP2_SUN"/>
    <property type="match status" value="1"/>
</dbReference>
<evidence type="ECO:0000256" key="6">
    <source>
        <dbReference type="ARBA" id="ARBA00059465"/>
    </source>
</evidence>
<accession>A0AB36CN69</accession>
<dbReference type="RefSeq" id="WP_168970124.1">
    <property type="nucleotide sequence ID" value="NZ_JABAFZ010000008.1"/>
</dbReference>
<evidence type="ECO:0000256" key="3">
    <source>
        <dbReference type="ARBA" id="ARBA00022679"/>
    </source>
</evidence>
<feature type="region of interest" description="Disordered" evidence="8">
    <location>
        <begin position="1"/>
        <end position="82"/>
    </location>
</feature>
<dbReference type="InterPro" id="IPR018314">
    <property type="entry name" value="RsmB/NOL1/NOP2-like_CS"/>
</dbReference>
<dbReference type="Gene3D" id="1.10.940.10">
    <property type="entry name" value="NusB-like"/>
    <property type="match status" value="1"/>
</dbReference>
<evidence type="ECO:0000313" key="10">
    <source>
        <dbReference type="EMBL" id="NME89911.1"/>
    </source>
</evidence>
<evidence type="ECO:0000256" key="1">
    <source>
        <dbReference type="ARBA" id="ARBA00007494"/>
    </source>
</evidence>
<feature type="binding site" evidence="7">
    <location>
        <position position="378"/>
    </location>
    <ligand>
        <name>S-adenosyl-L-methionine</name>
        <dbReference type="ChEBI" id="CHEBI:59789"/>
    </ligand>
</feature>
<dbReference type="InterPro" id="IPR023267">
    <property type="entry name" value="RCMT"/>
</dbReference>
<feature type="binding site" evidence="7">
    <location>
        <position position="402"/>
    </location>
    <ligand>
        <name>S-adenosyl-L-methionine</name>
        <dbReference type="ChEBI" id="CHEBI:59789"/>
    </ligand>
</feature>
<dbReference type="GO" id="GO:0001510">
    <property type="term" value="P:RNA methylation"/>
    <property type="evidence" value="ECO:0007669"/>
    <property type="project" value="InterPro"/>
</dbReference>
<dbReference type="Gene3D" id="3.40.50.150">
    <property type="entry name" value="Vaccinia Virus protein VP39"/>
    <property type="match status" value="1"/>
</dbReference>
<dbReference type="GO" id="GO:0003723">
    <property type="term" value="F:RNA binding"/>
    <property type="evidence" value="ECO:0007669"/>
    <property type="project" value="UniProtKB-UniRule"/>
</dbReference>
<organism evidence="10 11">
    <name type="scientific">Corynebacterium stationis</name>
    <dbReference type="NCBI Taxonomy" id="1705"/>
    <lineage>
        <taxon>Bacteria</taxon>
        <taxon>Bacillati</taxon>
        <taxon>Actinomycetota</taxon>
        <taxon>Actinomycetes</taxon>
        <taxon>Mycobacteriales</taxon>
        <taxon>Corynebacteriaceae</taxon>
        <taxon>Corynebacterium</taxon>
    </lineage>
</organism>
<dbReference type="Pfam" id="PF01189">
    <property type="entry name" value="Methyltr_RsmB-F"/>
    <property type="match status" value="1"/>
</dbReference>
<dbReference type="Proteomes" id="UP000544551">
    <property type="component" value="Unassembled WGS sequence"/>
</dbReference>
<dbReference type="Pfam" id="PF01029">
    <property type="entry name" value="NusB"/>
    <property type="match status" value="1"/>
</dbReference>
<feature type="binding site" evidence="7">
    <location>
        <begin position="353"/>
        <end position="359"/>
    </location>
    <ligand>
        <name>S-adenosyl-L-methionine</name>
        <dbReference type="ChEBI" id="CHEBI:59789"/>
    </ligand>
</feature>
<gene>
    <name evidence="10" type="ORF">HF853_09580</name>
</gene>
<dbReference type="PROSITE" id="PS51686">
    <property type="entry name" value="SAM_MT_RSMB_NOP"/>
    <property type="match status" value="1"/>
</dbReference>
<keyword evidence="2 7" id="KW-0489">Methyltransferase</keyword>
<evidence type="ECO:0000256" key="5">
    <source>
        <dbReference type="ARBA" id="ARBA00022884"/>
    </source>
</evidence>